<sequence>MKDREQDFVSRLVQIARLVTRMDDDQAALLEDQIRQEYGGDRPYVAATNLEAAAARNRDIVSLVRSGAITASEAARRFSVSRAHVYRLLSDFGQ</sequence>
<dbReference type="EMBL" id="VMNK01000014">
    <property type="protein sequence ID" value="TVO53842.1"/>
    <property type="molecule type" value="Genomic_DNA"/>
</dbReference>
<keyword evidence="2" id="KW-1185">Reference proteome</keyword>
<gene>
    <name evidence="1" type="ORF">FHP91_13675</name>
</gene>
<reference evidence="1 2" key="1">
    <citation type="submission" date="2019-07" db="EMBL/GenBank/DDBJ databases">
        <title>The pathways for chlorine oxyanion respiration interact through the shared metabolite chlorate.</title>
        <authorList>
            <person name="Barnum T.P."/>
            <person name="Cheng Y."/>
            <person name="Hill K.A."/>
            <person name="Lucas L.N."/>
            <person name="Carlson H.K."/>
            <person name="Coates J.D."/>
        </authorList>
    </citation>
    <scope>NUCLEOTIDE SEQUENCE [LARGE SCALE GENOMIC DNA]</scope>
    <source>
        <strain evidence="1 2">SFB-3</strain>
    </source>
</reference>
<dbReference type="AlphaFoldDB" id="A0A557QLR3"/>
<evidence type="ECO:0000313" key="2">
    <source>
        <dbReference type="Proteomes" id="UP000319502"/>
    </source>
</evidence>
<comment type="caution">
    <text evidence="1">The sequence shown here is derived from an EMBL/GenBank/DDBJ whole genome shotgun (WGS) entry which is preliminary data.</text>
</comment>
<proteinExistence type="predicted"/>
<protein>
    <submittedName>
        <fullName evidence="1">Uncharacterized protein</fullName>
    </submittedName>
</protein>
<evidence type="ECO:0000313" key="1">
    <source>
        <dbReference type="EMBL" id="TVO53842.1"/>
    </source>
</evidence>
<accession>A0A557QLR3</accession>
<name>A0A557QLR3_9RHOO</name>
<dbReference type="Proteomes" id="UP000319502">
    <property type="component" value="Unassembled WGS sequence"/>
</dbReference>
<organism evidence="1 2">
    <name type="scientific">Denitromonas halophila</name>
    <dbReference type="NCBI Taxonomy" id="1629404"/>
    <lineage>
        <taxon>Bacteria</taxon>
        <taxon>Pseudomonadati</taxon>
        <taxon>Pseudomonadota</taxon>
        <taxon>Betaproteobacteria</taxon>
        <taxon>Rhodocyclales</taxon>
        <taxon>Zoogloeaceae</taxon>
        <taxon>Denitromonas</taxon>
    </lineage>
</organism>
<dbReference type="RefSeq" id="WP_144310131.1">
    <property type="nucleotide sequence ID" value="NZ_VMNK01000014.1"/>
</dbReference>